<name>A0A9D7IHU6_9RHOO</name>
<proteinExistence type="predicted"/>
<dbReference type="InterPro" id="IPR004175">
    <property type="entry name" value="RNA_CPDase"/>
</dbReference>
<sequence length="110" mass="12240">RATATRFGGKPTRAETIHLTLAFLGDVPEAQLPLLRQTAQSIRAEPFVLEIDCLGFWNKNHLLWVGNALPNVALAELIERLQQALIEAGFAVDGRNRIFTPHITLIRKTS</sequence>
<dbReference type="GO" id="GO:0004113">
    <property type="term" value="F:2',3'-cyclic-nucleotide 3'-phosphodiesterase activity"/>
    <property type="evidence" value="ECO:0007669"/>
    <property type="project" value="InterPro"/>
</dbReference>
<dbReference type="InterPro" id="IPR014051">
    <property type="entry name" value="Phosphoesterase_HXTX"/>
</dbReference>
<protein>
    <submittedName>
        <fullName evidence="3">RNA 2',3'-cyclic phosphodiesterase</fullName>
    </submittedName>
</protein>
<dbReference type="PANTHER" id="PTHR35561">
    <property type="entry name" value="RNA 2',3'-CYCLIC PHOSPHODIESTERASE"/>
    <property type="match status" value="1"/>
</dbReference>
<evidence type="ECO:0000259" key="2">
    <source>
        <dbReference type="Pfam" id="PF02834"/>
    </source>
</evidence>
<dbReference type="InterPro" id="IPR009097">
    <property type="entry name" value="Cyclic_Pdiesterase"/>
</dbReference>
<dbReference type="Gene3D" id="3.90.1140.10">
    <property type="entry name" value="Cyclic phosphodiesterase"/>
    <property type="match status" value="1"/>
</dbReference>
<evidence type="ECO:0000256" key="1">
    <source>
        <dbReference type="ARBA" id="ARBA00022801"/>
    </source>
</evidence>
<dbReference type="SUPFAM" id="SSF55144">
    <property type="entry name" value="LigT-like"/>
    <property type="match status" value="1"/>
</dbReference>
<dbReference type="NCBIfam" id="TIGR02258">
    <property type="entry name" value="2_5_ligase"/>
    <property type="match status" value="1"/>
</dbReference>
<gene>
    <name evidence="3" type="primary">thpR</name>
    <name evidence="3" type="ORF">IPJ48_17430</name>
</gene>
<evidence type="ECO:0000313" key="4">
    <source>
        <dbReference type="Proteomes" id="UP000886602"/>
    </source>
</evidence>
<comment type="caution">
    <text evidence="3">The sequence shown here is derived from an EMBL/GenBank/DDBJ whole genome shotgun (WGS) entry which is preliminary data.</text>
</comment>
<keyword evidence="1" id="KW-0378">Hydrolase</keyword>
<accession>A0A9D7IHU6</accession>
<dbReference type="GO" id="GO:0008664">
    <property type="term" value="F:RNA 2',3'-cyclic 3'-phosphodiesterase activity"/>
    <property type="evidence" value="ECO:0007669"/>
    <property type="project" value="InterPro"/>
</dbReference>
<feature type="non-terminal residue" evidence="3">
    <location>
        <position position="1"/>
    </location>
</feature>
<reference evidence="3" key="1">
    <citation type="submission" date="2020-10" db="EMBL/GenBank/DDBJ databases">
        <title>Connecting structure to function with the recovery of over 1000 high-quality activated sludge metagenome-assembled genomes encoding full-length rRNA genes using long-read sequencing.</title>
        <authorList>
            <person name="Singleton C.M."/>
            <person name="Petriglieri F."/>
            <person name="Kristensen J.M."/>
            <person name="Kirkegaard R.H."/>
            <person name="Michaelsen T.Y."/>
            <person name="Andersen M.H."/>
            <person name="Karst S.M."/>
            <person name="Dueholm M.S."/>
            <person name="Nielsen P.H."/>
            <person name="Albertsen M."/>
        </authorList>
    </citation>
    <scope>NUCLEOTIDE SEQUENCE</scope>
    <source>
        <strain evidence="3">EsbW_18-Q3-R4-48_MAXAC.044</strain>
    </source>
</reference>
<dbReference type="EMBL" id="JADJNC010000044">
    <property type="protein sequence ID" value="MBK7424714.1"/>
    <property type="molecule type" value="Genomic_DNA"/>
</dbReference>
<dbReference type="PANTHER" id="PTHR35561:SF1">
    <property type="entry name" value="RNA 2',3'-CYCLIC PHOSPHODIESTERASE"/>
    <property type="match status" value="1"/>
</dbReference>
<dbReference type="Pfam" id="PF02834">
    <property type="entry name" value="LigT_PEase"/>
    <property type="match status" value="1"/>
</dbReference>
<organism evidence="3 4">
    <name type="scientific">Candidatus Propionivibrio dominans</name>
    <dbReference type="NCBI Taxonomy" id="2954373"/>
    <lineage>
        <taxon>Bacteria</taxon>
        <taxon>Pseudomonadati</taxon>
        <taxon>Pseudomonadota</taxon>
        <taxon>Betaproteobacteria</taxon>
        <taxon>Rhodocyclales</taxon>
        <taxon>Rhodocyclaceae</taxon>
        <taxon>Propionivibrio</taxon>
    </lineage>
</organism>
<feature type="domain" description="Phosphoesterase HXTX" evidence="2">
    <location>
        <begin position="4"/>
        <end position="60"/>
    </location>
</feature>
<evidence type="ECO:0000313" key="3">
    <source>
        <dbReference type="EMBL" id="MBK7424714.1"/>
    </source>
</evidence>
<dbReference type="Proteomes" id="UP000886602">
    <property type="component" value="Unassembled WGS sequence"/>
</dbReference>
<dbReference type="AlphaFoldDB" id="A0A9D7IHU6"/>